<sequence>MHNENCSILTFFSTNDKDTSMASGVRDEDSLRLVHCLSTRNESIRKQGLNMISKLTDSWIEGYGSPVNSIYMSNGQKNGTSMSNGKKNGSHPLLKEHLPDFVRLAYECPFEDVREFFCELIADIQERENITLPKPSTLGPSCFIPNSSVSLYKFNNDYLLVVYHIMFTDNAVRETIFFNNLK</sequence>
<evidence type="ECO:0000313" key="1">
    <source>
        <dbReference type="EMBL" id="CAG2195567.1"/>
    </source>
</evidence>
<keyword evidence="2" id="KW-1185">Reference proteome</keyword>
<protein>
    <submittedName>
        <fullName evidence="1">Uncharacterized protein</fullName>
    </submittedName>
</protein>
<dbReference type="Proteomes" id="UP000683360">
    <property type="component" value="Unassembled WGS sequence"/>
</dbReference>
<name>A0A8S3QJU6_MYTED</name>
<dbReference type="AlphaFoldDB" id="A0A8S3QJU6"/>
<reference evidence="1" key="1">
    <citation type="submission" date="2021-03" db="EMBL/GenBank/DDBJ databases">
        <authorList>
            <person name="Bekaert M."/>
        </authorList>
    </citation>
    <scope>NUCLEOTIDE SEQUENCE</scope>
</reference>
<organism evidence="1 2">
    <name type="scientific">Mytilus edulis</name>
    <name type="common">Blue mussel</name>
    <dbReference type="NCBI Taxonomy" id="6550"/>
    <lineage>
        <taxon>Eukaryota</taxon>
        <taxon>Metazoa</taxon>
        <taxon>Spiralia</taxon>
        <taxon>Lophotrochozoa</taxon>
        <taxon>Mollusca</taxon>
        <taxon>Bivalvia</taxon>
        <taxon>Autobranchia</taxon>
        <taxon>Pteriomorphia</taxon>
        <taxon>Mytilida</taxon>
        <taxon>Mytiloidea</taxon>
        <taxon>Mytilidae</taxon>
        <taxon>Mytilinae</taxon>
        <taxon>Mytilus</taxon>
    </lineage>
</organism>
<evidence type="ECO:0000313" key="2">
    <source>
        <dbReference type="Proteomes" id="UP000683360"/>
    </source>
</evidence>
<gene>
    <name evidence="1" type="ORF">MEDL_10532</name>
</gene>
<dbReference type="OrthoDB" id="337464at2759"/>
<dbReference type="EMBL" id="CAJPWZ010000523">
    <property type="protein sequence ID" value="CAG2195567.1"/>
    <property type="molecule type" value="Genomic_DNA"/>
</dbReference>
<accession>A0A8S3QJU6</accession>
<comment type="caution">
    <text evidence="1">The sequence shown here is derived from an EMBL/GenBank/DDBJ whole genome shotgun (WGS) entry which is preliminary data.</text>
</comment>
<proteinExistence type="predicted"/>